<dbReference type="CDD" id="cd00093">
    <property type="entry name" value="HTH_XRE"/>
    <property type="match status" value="1"/>
</dbReference>
<name>A0A2K4ZCB9_9FIRM</name>
<proteinExistence type="predicted"/>
<organism evidence="3 4">
    <name type="scientific">Acetatifactor muris</name>
    <dbReference type="NCBI Taxonomy" id="879566"/>
    <lineage>
        <taxon>Bacteria</taxon>
        <taxon>Bacillati</taxon>
        <taxon>Bacillota</taxon>
        <taxon>Clostridia</taxon>
        <taxon>Lachnospirales</taxon>
        <taxon>Lachnospiraceae</taxon>
        <taxon>Acetatifactor</taxon>
    </lineage>
</organism>
<dbReference type="SUPFAM" id="SSF47413">
    <property type="entry name" value="lambda repressor-like DNA-binding domains"/>
    <property type="match status" value="1"/>
</dbReference>
<reference evidence="3 4" key="1">
    <citation type="submission" date="2018-01" db="EMBL/GenBank/DDBJ databases">
        <authorList>
            <person name="Gaut B.S."/>
            <person name="Morton B.R."/>
            <person name="Clegg M.T."/>
            <person name="Duvall M.R."/>
        </authorList>
    </citation>
    <scope>NUCLEOTIDE SEQUENCE [LARGE SCALE GENOMIC DNA]</scope>
    <source>
        <strain evidence="3">GP69</strain>
    </source>
</reference>
<dbReference type="EMBL" id="OFSM01000003">
    <property type="protein sequence ID" value="SOY28102.1"/>
    <property type="molecule type" value="Genomic_DNA"/>
</dbReference>
<dbReference type="InterPro" id="IPR010982">
    <property type="entry name" value="Lambda_DNA-bd_dom_sf"/>
</dbReference>
<dbReference type="SMART" id="SM00530">
    <property type="entry name" value="HTH_XRE"/>
    <property type="match status" value="1"/>
</dbReference>
<gene>
    <name evidence="3" type="primary">xre_1</name>
    <name evidence="3" type="ORF">AMURIS_00810</name>
</gene>
<dbReference type="PROSITE" id="PS50943">
    <property type="entry name" value="HTH_CROC1"/>
    <property type="match status" value="1"/>
</dbReference>
<dbReference type="GO" id="GO:0003677">
    <property type="term" value="F:DNA binding"/>
    <property type="evidence" value="ECO:0007669"/>
    <property type="project" value="UniProtKB-KW"/>
</dbReference>
<dbReference type="AlphaFoldDB" id="A0A2K4ZCB9"/>
<dbReference type="Proteomes" id="UP000236311">
    <property type="component" value="Unassembled WGS sequence"/>
</dbReference>
<protein>
    <submittedName>
        <fullName evidence="3">HTH-type transcriptional regulator Xre</fullName>
    </submittedName>
</protein>
<sequence length="117" mass="13289">MRSVGQRLSQLRKERELGQKELAALLNMSIGTISNYENNVHAPDLATLCKLADFFQVTTDYLLGRTGYRCPPENLDRYITSDYTIHGITNVILSLDSKSRDAAISYVNYLRDTQNSR</sequence>
<dbReference type="PANTHER" id="PTHR46558">
    <property type="entry name" value="TRACRIPTIONAL REGULATORY PROTEIN-RELATED-RELATED"/>
    <property type="match status" value="1"/>
</dbReference>
<dbReference type="Gene3D" id="1.10.260.40">
    <property type="entry name" value="lambda repressor-like DNA-binding domains"/>
    <property type="match status" value="1"/>
</dbReference>
<accession>A0A2K4ZCB9</accession>
<dbReference type="Pfam" id="PF01381">
    <property type="entry name" value="HTH_3"/>
    <property type="match status" value="1"/>
</dbReference>
<evidence type="ECO:0000313" key="4">
    <source>
        <dbReference type="Proteomes" id="UP000236311"/>
    </source>
</evidence>
<keyword evidence="1" id="KW-0238">DNA-binding</keyword>
<dbReference type="OrthoDB" id="9805654at2"/>
<evidence type="ECO:0000256" key="1">
    <source>
        <dbReference type="ARBA" id="ARBA00023125"/>
    </source>
</evidence>
<dbReference type="RefSeq" id="WP_103238199.1">
    <property type="nucleotide sequence ID" value="NZ_JANJZD010000003.1"/>
</dbReference>
<keyword evidence="4" id="KW-1185">Reference proteome</keyword>
<evidence type="ECO:0000313" key="3">
    <source>
        <dbReference type="EMBL" id="SOY28102.1"/>
    </source>
</evidence>
<feature type="domain" description="HTH cro/C1-type" evidence="2">
    <location>
        <begin position="8"/>
        <end position="62"/>
    </location>
</feature>
<evidence type="ECO:0000259" key="2">
    <source>
        <dbReference type="PROSITE" id="PS50943"/>
    </source>
</evidence>
<dbReference type="InterPro" id="IPR001387">
    <property type="entry name" value="Cro/C1-type_HTH"/>
</dbReference>
<dbReference type="PANTHER" id="PTHR46558:SF11">
    <property type="entry name" value="HTH-TYPE TRANSCRIPTIONAL REGULATOR XRE"/>
    <property type="match status" value="1"/>
</dbReference>